<reference evidence="1 2" key="1">
    <citation type="journal article" date="2011" name="PLoS Genet.">
        <title>Comparative genomic analysis of human fungal pathogens causing paracoccidioidomycosis.</title>
        <authorList>
            <person name="Desjardins C.A."/>
            <person name="Champion M.D."/>
            <person name="Holder J.W."/>
            <person name="Muszewska A."/>
            <person name="Goldberg J."/>
            <person name="Bailao A.M."/>
            <person name="Brigido M.M."/>
            <person name="Ferreira M.E."/>
            <person name="Garcia A.M."/>
            <person name="Grynberg M."/>
            <person name="Gujja S."/>
            <person name="Heiman D.I."/>
            <person name="Henn M.R."/>
            <person name="Kodira C.D."/>
            <person name="Leon-Narvaez H."/>
            <person name="Longo L.V."/>
            <person name="Ma L.J."/>
            <person name="Malavazi I."/>
            <person name="Matsuo A.L."/>
            <person name="Morais F.V."/>
            <person name="Pereira M."/>
            <person name="Rodriguez-Brito S."/>
            <person name="Sakthikumar S."/>
            <person name="Salem-Izacc S.M."/>
            <person name="Sykes S.M."/>
            <person name="Teixeira M.M."/>
            <person name="Vallejo M.C."/>
            <person name="Walter M.E."/>
            <person name="Yandava C."/>
            <person name="Young S."/>
            <person name="Zeng Q."/>
            <person name="Zucker J."/>
            <person name="Felipe M.S."/>
            <person name="Goldman G.H."/>
            <person name="Haas B.J."/>
            <person name="McEwen J.G."/>
            <person name="Nino-Vega G."/>
            <person name="Puccia R."/>
            <person name="San-Blas G."/>
            <person name="Soares C.M."/>
            <person name="Birren B.W."/>
            <person name="Cuomo C.A."/>
        </authorList>
    </citation>
    <scope>NUCLEOTIDE SEQUENCE [LARGE SCALE GENOMIC DNA]</scope>
    <source>
        <strain evidence="2">ATCC MYA-826 / Pb01</strain>
    </source>
</reference>
<name>C1H6M4_PARBA</name>
<proteinExistence type="predicted"/>
<sequence>MYWTSALKASSGTVLDRVLHLSSLDLPLLDGNADDVVAHWFQFNTGSAFKTDPNDPEIRQQSQERKSIYVDVIQNSPNMDFSVTGVYALIRYLKSTDHSLNVTTGWQDYGQTDEDDWHYQTLLGLESLLVQRIS</sequence>
<accession>C1H6M4</accession>
<dbReference type="EMBL" id="KN294009">
    <property type="protein sequence ID" value="EEH35368.2"/>
    <property type="molecule type" value="Genomic_DNA"/>
</dbReference>
<dbReference type="KEGG" id="pbl:PAAG_06415"/>
<dbReference type="Proteomes" id="UP000002059">
    <property type="component" value="Partially assembled WGS sequence"/>
</dbReference>
<gene>
    <name evidence="1" type="ORF">PAAG_06415</name>
</gene>
<dbReference type="AlphaFoldDB" id="C1H6M4"/>
<dbReference type="HOGENOM" id="CLU_1896851_0_0_1"/>
<keyword evidence="2" id="KW-1185">Reference proteome</keyword>
<evidence type="ECO:0000313" key="1">
    <source>
        <dbReference type="EMBL" id="EEH35368.2"/>
    </source>
</evidence>
<organism evidence="1 2">
    <name type="scientific">Paracoccidioides lutzii (strain ATCC MYA-826 / Pb01)</name>
    <name type="common">Paracoccidioides brasiliensis</name>
    <dbReference type="NCBI Taxonomy" id="502779"/>
    <lineage>
        <taxon>Eukaryota</taxon>
        <taxon>Fungi</taxon>
        <taxon>Dikarya</taxon>
        <taxon>Ascomycota</taxon>
        <taxon>Pezizomycotina</taxon>
        <taxon>Eurotiomycetes</taxon>
        <taxon>Eurotiomycetidae</taxon>
        <taxon>Onygenales</taxon>
        <taxon>Ajellomycetaceae</taxon>
        <taxon>Paracoccidioides</taxon>
    </lineage>
</organism>
<evidence type="ECO:0000313" key="2">
    <source>
        <dbReference type="Proteomes" id="UP000002059"/>
    </source>
</evidence>
<dbReference type="OrthoDB" id="10399802at2759"/>
<protein>
    <submittedName>
        <fullName evidence="1">Uncharacterized protein</fullName>
    </submittedName>
</protein>
<dbReference type="RefSeq" id="XP_002791676.2">
    <property type="nucleotide sequence ID" value="XM_002791630.2"/>
</dbReference>
<dbReference type="VEuPathDB" id="FungiDB:PAAG_06415"/>
<dbReference type="GeneID" id="9094841"/>